<keyword evidence="10 17" id="KW-0675">Receptor</keyword>
<keyword evidence="7" id="KW-0406">Ion transport</keyword>
<dbReference type="HOGENOM" id="CLU_008287_18_5_4"/>
<feature type="signal peptide" evidence="14">
    <location>
        <begin position="1"/>
        <end position="21"/>
    </location>
</feature>
<keyword evidence="3 12" id="KW-0813">Transport</keyword>
<dbReference type="Proteomes" id="UP000064007">
    <property type="component" value="Chromosome 1"/>
</dbReference>
<evidence type="ECO:0000256" key="14">
    <source>
        <dbReference type="SAM" id="SignalP"/>
    </source>
</evidence>
<keyword evidence="5 12" id="KW-0812">Transmembrane</keyword>
<evidence type="ECO:0000256" key="1">
    <source>
        <dbReference type="ARBA" id="ARBA00004571"/>
    </source>
</evidence>
<dbReference type="OrthoDB" id="183532at2"/>
<dbReference type="InterPro" id="IPR000531">
    <property type="entry name" value="Beta-barrel_TonB"/>
</dbReference>
<evidence type="ECO:0000256" key="6">
    <source>
        <dbReference type="ARBA" id="ARBA00022729"/>
    </source>
</evidence>
<dbReference type="STRING" id="1581557.BN1208_0097"/>
<feature type="chain" id="PRO_5002303676" evidence="14">
    <location>
        <begin position="22"/>
        <end position="636"/>
    </location>
</feature>
<comment type="subcellular location">
    <subcellularLocation>
        <location evidence="1 12">Cell outer membrane</location>
        <topology evidence="1 12">Multi-pass membrane protein</topology>
    </subcellularLocation>
</comment>
<keyword evidence="8 13" id="KW-0798">TonB box</keyword>
<dbReference type="InterPro" id="IPR039426">
    <property type="entry name" value="TonB-dep_rcpt-like"/>
</dbReference>
<dbReference type="Gene3D" id="2.170.130.10">
    <property type="entry name" value="TonB-dependent receptor, plug domain"/>
    <property type="match status" value="1"/>
</dbReference>
<dbReference type="Pfam" id="PF00593">
    <property type="entry name" value="TonB_dep_Rec_b-barrel"/>
    <property type="match status" value="1"/>
</dbReference>
<evidence type="ECO:0000259" key="16">
    <source>
        <dbReference type="Pfam" id="PF07715"/>
    </source>
</evidence>
<evidence type="ECO:0000256" key="9">
    <source>
        <dbReference type="ARBA" id="ARBA00023136"/>
    </source>
</evidence>
<feature type="domain" description="TonB-dependent receptor-like beta-barrel" evidence="15">
    <location>
        <begin position="169"/>
        <end position="604"/>
    </location>
</feature>
<dbReference type="CDD" id="cd01347">
    <property type="entry name" value="ligand_gated_channel"/>
    <property type="match status" value="1"/>
</dbReference>
<evidence type="ECO:0000256" key="3">
    <source>
        <dbReference type="ARBA" id="ARBA00022448"/>
    </source>
</evidence>
<dbReference type="RefSeq" id="WP_046486706.1">
    <property type="nucleotide sequence ID" value="NZ_LN827929.1"/>
</dbReference>
<accession>A0A0D6EU79</accession>
<evidence type="ECO:0000313" key="18">
    <source>
        <dbReference type="Proteomes" id="UP000064007"/>
    </source>
</evidence>
<evidence type="ECO:0000256" key="12">
    <source>
        <dbReference type="PROSITE-ProRule" id="PRU01360"/>
    </source>
</evidence>
<evidence type="ECO:0000256" key="2">
    <source>
        <dbReference type="ARBA" id="ARBA00009810"/>
    </source>
</evidence>
<dbReference type="InterPro" id="IPR037066">
    <property type="entry name" value="Plug_dom_sf"/>
</dbReference>
<name>A0A0D6EU79_9PROT</name>
<keyword evidence="6 14" id="KW-0732">Signal</keyword>
<dbReference type="PANTHER" id="PTHR30069">
    <property type="entry name" value="TONB-DEPENDENT OUTER MEMBRANE RECEPTOR"/>
    <property type="match status" value="1"/>
</dbReference>
<evidence type="ECO:0000259" key="15">
    <source>
        <dbReference type="Pfam" id="PF00593"/>
    </source>
</evidence>
<evidence type="ECO:0000256" key="4">
    <source>
        <dbReference type="ARBA" id="ARBA00022452"/>
    </source>
</evidence>
<keyword evidence="9 12" id="KW-0472">Membrane</keyword>
<protein>
    <submittedName>
        <fullName evidence="17">Putative outer membrane receptor protein</fullName>
    </submittedName>
</protein>
<dbReference type="PROSITE" id="PS52016">
    <property type="entry name" value="TONB_DEPENDENT_REC_3"/>
    <property type="match status" value="1"/>
</dbReference>
<dbReference type="AlphaFoldDB" id="A0A0D6EU79"/>
<feature type="domain" description="TonB-dependent receptor plug" evidence="16">
    <location>
        <begin position="42"/>
        <end position="147"/>
    </location>
</feature>
<dbReference type="Gene3D" id="2.40.170.20">
    <property type="entry name" value="TonB-dependent receptor, beta-barrel domain"/>
    <property type="match status" value="1"/>
</dbReference>
<gene>
    <name evidence="17" type="ORF">BN1208_0097</name>
</gene>
<organism evidence="17 18">
    <name type="scientific">Candidatus Methylopumilus planktonicus</name>
    <dbReference type="NCBI Taxonomy" id="1581557"/>
    <lineage>
        <taxon>Bacteria</taxon>
        <taxon>Pseudomonadati</taxon>
        <taxon>Pseudomonadota</taxon>
        <taxon>Betaproteobacteria</taxon>
        <taxon>Nitrosomonadales</taxon>
        <taxon>Methylophilaceae</taxon>
        <taxon>Candidatus Methylopumilus</taxon>
    </lineage>
</organism>
<dbReference type="KEGG" id="mbat:BN1208_0097"/>
<dbReference type="EMBL" id="LN827929">
    <property type="protein sequence ID" value="CEZ18993.1"/>
    <property type="molecule type" value="Genomic_DNA"/>
</dbReference>
<dbReference type="InterPro" id="IPR036942">
    <property type="entry name" value="Beta-barrel_TonB_sf"/>
</dbReference>
<dbReference type="GO" id="GO:0009279">
    <property type="term" value="C:cell outer membrane"/>
    <property type="evidence" value="ECO:0007669"/>
    <property type="project" value="UniProtKB-SubCell"/>
</dbReference>
<evidence type="ECO:0000313" key="17">
    <source>
        <dbReference type="EMBL" id="CEZ18993.1"/>
    </source>
</evidence>
<comment type="similarity">
    <text evidence="2 12 13">Belongs to the TonB-dependent receptor family.</text>
</comment>
<dbReference type="InterPro" id="IPR012910">
    <property type="entry name" value="Plug_dom"/>
</dbReference>
<evidence type="ECO:0000256" key="5">
    <source>
        <dbReference type="ARBA" id="ARBA00022692"/>
    </source>
</evidence>
<evidence type="ECO:0000256" key="10">
    <source>
        <dbReference type="ARBA" id="ARBA00023170"/>
    </source>
</evidence>
<sequence>MKKIILPSLLMTQLLTVNVFADTPLKTTDIFVTATRTPTPIKNVIADVTLISEDEIKRAGAASLQELLQKQPGIEIANLGGAGKVSTIGIRGTSSTHSVILVDGIRLSAATTGFTAIEHIPLSQIEKIEIVRGPASSLYGQDAIGGVIQIFTKKGLNGFKPYVGIGYGSYNTSNFQSGIRGGNDQTRYAINFSTINSDGFSAFVPNSANSSNSINLDKDGYKNYSLSSSLNHKINQDYEIDLQYFSSKGKNQFDNRFASSSPSFHGNYRNEIKLETYAMNLRGQINKSWQSNIKLSQSTDKYLDLQKNNKDTYVDEDGVTDLYKTTQDQFSWQNNFTLPKGSINLIYDLLNQRIKTTDLYEKTQRTNHGFMVGYNLLENNHNFQSTLRKDFNSAYEDAITGNIGYAYALNSNWTVSSSYGTAFVSPSFNYLYSLADSYALGNPNLKPEKSKNIEASARYRDDSSTLSLTIFQNKIDDFIIYSNPDFITGSRTTTQNLNKAEIQGLTISGDQFLGHFQIKGSITTQSAKNEDTDLYLPRRAKTFGNINLNYYIGYWNVGIEEIFSNSRFDDKANTVKLSGYSITNMVADYKFNENLNLNFRLNNVFDKDYSLAAEGASGFRYQTPGRSLFANLRYDF</sequence>
<keyword evidence="4 12" id="KW-1134">Transmembrane beta strand</keyword>
<dbReference type="GO" id="GO:0006811">
    <property type="term" value="P:monoatomic ion transport"/>
    <property type="evidence" value="ECO:0007669"/>
    <property type="project" value="UniProtKB-KW"/>
</dbReference>
<dbReference type="GO" id="GO:0015889">
    <property type="term" value="P:cobalamin transport"/>
    <property type="evidence" value="ECO:0007669"/>
    <property type="project" value="TreeGrafter"/>
</dbReference>
<reference evidence="18" key="1">
    <citation type="submission" date="2014-12" db="EMBL/GenBank/DDBJ databases">
        <authorList>
            <person name="Salcher M.M."/>
        </authorList>
    </citation>
    <scope>NUCLEOTIDE SEQUENCE [LARGE SCALE GENOMIC DNA]</scope>
    <source>
        <strain evidence="18">MMS-10A-171</strain>
    </source>
</reference>
<dbReference type="Pfam" id="PF07715">
    <property type="entry name" value="Plug"/>
    <property type="match status" value="1"/>
</dbReference>
<evidence type="ECO:0000256" key="7">
    <source>
        <dbReference type="ARBA" id="ARBA00023065"/>
    </source>
</evidence>
<keyword evidence="18" id="KW-1185">Reference proteome</keyword>
<keyword evidence="11 12" id="KW-0998">Cell outer membrane</keyword>
<dbReference type="PANTHER" id="PTHR30069:SF53">
    <property type="entry name" value="COLICIN I RECEPTOR-RELATED"/>
    <property type="match status" value="1"/>
</dbReference>
<evidence type="ECO:0000256" key="11">
    <source>
        <dbReference type="ARBA" id="ARBA00023237"/>
    </source>
</evidence>
<proteinExistence type="inferred from homology"/>
<evidence type="ECO:0000256" key="13">
    <source>
        <dbReference type="RuleBase" id="RU003357"/>
    </source>
</evidence>
<dbReference type="SUPFAM" id="SSF56935">
    <property type="entry name" value="Porins"/>
    <property type="match status" value="1"/>
</dbReference>
<evidence type="ECO:0000256" key="8">
    <source>
        <dbReference type="ARBA" id="ARBA00023077"/>
    </source>
</evidence>